<keyword evidence="4" id="KW-0030">Aminoacyl-tRNA synthetase</keyword>
<accession>X6LBJ6</accession>
<dbReference type="EMBL" id="ASPP01045540">
    <property type="protein sequence ID" value="ETN98883.1"/>
    <property type="molecule type" value="Genomic_DNA"/>
</dbReference>
<dbReference type="InterPro" id="IPR020056">
    <property type="entry name" value="Rbsml_bL25/Gln-tRNA_synth_N"/>
</dbReference>
<feature type="non-terminal residue" evidence="4">
    <location>
        <position position="1"/>
    </location>
</feature>
<comment type="caution">
    <text evidence="4">The sequence shown here is derived from an EMBL/GenBank/DDBJ whole genome shotgun (WGS) entry which is preliminary data.</text>
</comment>
<evidence type="ECO:0000313" key="4">
    <source>
        <dbReference type="EMBL" id="ETN98883.1"/>
    </source>
</evidence>
<dbReference type="GO" id="GO:0005524">
    <property type="term" value="F:ATP binding"/>
    <property type="evidence" value="ECO:0007669"/>
    <property type="project" value="InterPro"/>
</dbReference>
<dbReference type="GO" id="GO:0005829">
    <property type="term" value="C:cytosol"/>
    <property type="evidence" value="ECO:0007669"/>
    <property type="project" value="TreeGrafter"/>
</dbReference>
<name>X6LBJ6_RETFI</name>
<dbReference type="OrthoDB" id="10250478at2759"/>
<gene>
    <name evidence="4" type="ORF">RFI_38604</name>
</gene>
<dbReference type="SUPFAM" id="SSF50715">
    <property type="entry name" value="Ribosomal protein L25-like"/>
    <property type="match status" value="1"/>
</dbReference>
<keyword evidence="5" id="KW-1185">Reference proteome</keyword>
<reference evidence="4 5" key="1">
    <citation type="journal article" date="2013" name="Curr. Biol.">
        <title>The Genome of the Foraminiferan Reticulomyxa filosa.</title>
        <authorList>
            <person name="Glockner G."/>
            <person name="Hulsmann N."/>
            <person name="Schleicher M."/>
            <person name="Noegel A.A."/>
            <person name="Eichinger L."/>
            <person name="Gallinger C."/>
            <person name="Pawlowski J."/>
            <person name="Sierra R."/>
            <person name="Euteneuer U."/>
            <person name="Pillet L."/>
            <person name="Moustafa A."/>
            <person name="Platzer M."/>
            <person name="Groth M."/>
            <person name="Szafranski K."/>
            <person name="Schliwa M."/>
        </authorList>
    </citation>
    <scope>NUCLEOTIDE SEQUENCE [LARGE SCALE GENOMIC DNA]</scope>
</reference>
<dbReference type="AlphaFoldDB" id="X6LBJ6"/>
<feature type="domain" description="tRNA synthetases class I (E and Q) anti-codon binding" evidence="3">
    <location>
        <begin position="87"/>
        <end position="171"/>
    </location>
</feature>
<keyword evidence="1" id="KW-0648">Protein biosynthesis</keyword>
<sequence length="200" mass="23440">DFPQKKDTTKHSVPFERVIYIDSSDFREHADQKFYGLAPGRTVRLKYAYNITCKKVIKDNKGNVVELECEYDPASRHDLKGVKQGHLSWVSNGVSVEFRLYSHLFRTEFPESDNFLNELEFSFKKKKLSDVECQRVCGDSEIITHGYVDQSVVKSKHERFQFERVGFFVRDNIDCKDNKPGILFVYLTRNKSKCFFLDIL</sequence>
<dbReference type="GO" id="GO:0004819">
    <property type="term" value="F:glutamine-tRNA ligase activity"/>
    <property type="evidence" value="ECO:0007669"/>
    <property type="project" value="TreeGrafter"/>
</dbReference>
<evidence type="ECO:0000256" key="1">
    <source>
        <dbReference type="ARBA" id="ARBA00022917"/>
    </source>
</evidence>
<dbReference type="PANTHER" id="PTHR43097">
    <property type="entry name" value="GLUTAMINE-TRNA LIGASE"/>
    <property type="match status" value="1"/>
</dbReference>
<evidence type="ECO:0000313" key="5">
    <source>
        <dbReference type="Proteomes" id="UP000023152"/>
    </source>
</evidence>
<evidence type="ECO:0000259" key="2">
    <source>
        <dbReference type="Pfam" id="PF03950"/>
    </source>
</evidence>
<organism evidence="4 5">
    <name type="scientific">Reticulomyxa filosa</name>
    <dbReference type="NCBI Taxonomy" id="46433"/>
    <lineage>
        <taxon>Eukaryota</taxon>
        <taxon>Sar</taxon>
        <taxon>Rhizaria</taxon>
        <taxon>Retaria</taxon>
        <taxon>Foraminifera</taxon>
        <taxon>Monothalamids</taxon>
        <taxon>Reticulomyxidae</taxon>
        <taxon>Reticulomyxa</taxon>
    </lineage>
</organism>
<dbReference type="Pfam" id="PF03950">
    <property type="entry name" value="tRNA-synt_1c_C"/>
    <property type="match status" value="1"/>
</dbReference>
<proteinExistence type="predicted"/>
<dbReference type="InterPro" id="IPR020059">
    <property type="entry name" value="Glu/Gln-tRNA-synth_Ib_codon-bd"/>
</dbReference>
<dbReference type="Gene3D" id="2.40.240.10">
    <property type="entry name" value="Ribosomal Protein L25, Chain P"/>
    <property type="match status" value="2"/>
</dbReference>
<dbReference type="GO" id="GO:0006425">
    <property type="term" value="P:glutaminyl-tRNA aminoacylation"/>
    <property type="evidence" value="ECO:0007669"/>
    <property type="project" value="TreeGrafter"/>
</dbReference>
<keyword evidence="4" id="KW-0436">Ligase</keyword>
<feature type="domain" description="Glutamyl/glutaminyl-tRNA synthetase class Ib anti-codon binding" evidence="2">
    <location>
        <begin position="2"/>
        <end position="72"/>
    </location>
</feature>
<dbReference type="InterPro" id="IPR049437">
    <property type="entry name" value="tRNA-synt_1c_C2"/>
</dbReference>
<dbReference type="Proteomes" id="UP000023152">
    <property type="component" value="Unassembled WGS sequence"/>
</dbReference>
<dbReference type="Pfam" id="PF20974">
    <property type="entry name" value="tRNA-synt_1c_C2"/>
    <property type="match status" value="1"/>
</dbReference>
<protein>
    <submittedName>
        <fullName evidence="4">Glutaminyl-tRNA synthetase</fullName>
    </submittedName>
</protein>
<dbReference type="PANTHER" id="PTHR43097:SF4">
    <property type="entry name" value="GLUTAMINE--TRNA LIGASE"/>
    <property type="match status" value="1"/>
</dbReference>
<dbReference type="InterPro" id="IPR011035">
    <property type="entry name" value="Ribosomal_bL25/Gln-tRNA_synth"/>
</dbReference>
<evidence type="ECO:0000259" key="3">
    <source>
        <dbReference type="Pfam" id="PF20974"/>
    </source>
</evidence>
<dbReference type="InterPro" id="IPR050132">
    <property type="entry name" value="Gln/Glu-tRNA_Ligase"/>
</dbReference>